<evidence type="ECO:0000313" key="7">
    <source>
        <dbReference type="EMBL" id="KAJ2922893.1"/>
    </source>
</evidence>
<feature type="region of interest" description="Disordered" evidence="6">
    <location>
        <begin position="531"/>
        <end position="833"/>
    </location>
</feature>
<reference evidence="7" key="1">
    <citation type="submission" date="2022-06" db="EMBL/GenBank/DDBJ databases">
        <title>Genome Sequence of Candolleomyces eurysporus.</title>
        <authorList>
            <person name="Buettner E."/>
        </authorList>
    </citation>
    <scope>NUCLEOTIDE SEQUENCE</scope>
    <source>
        <strain evidence="7">VTCC 930004</strain>
    </source>
</reference>
<evidence type="ECO:0000256" key="6">
    <source>
        <dbReference type="SAM" id="MobiDB-lite"/>
    </source>
</evidence>
<feature type="compositionally biased region" description="Acidic residues" evidence="6">
    <location>
        <begin position="319"/>
        <end position="332"/>
    </location>
</feature>
<proteinExistence type="predicted"/>
<feature type="compositionally biased region" description="Acidic residues" evidence="6">
    <location>
        <begin position="133"/>
        <end position="146"/>
    </location>
</feature>
<dbReference type="GO" id="GO:0010468">
    <property type="term" value="P:regulation of gene expression"/>
    <property type="evidence" value="ECO:0007669"/>
    <property type="project" value="UniProtKB-ARBA"/>
</dbReference>
<dbReference type="AlphaFoldDB" id="A0A9W8J269"/>
<feature type="compositionally biased region" description="Polar residues" evidence="6">
    <location>
        <begin position="149"/>
        <end position="163"/>
    </location>
</feature>
<evidence type="ECO:0000256" key="3">
    <source>
        <dbReference type="ARBA" id="ARBA00023015"/>
    </source>
</evidence>
<dbReference type="OrthoDB" id="20886at2759"/>
<evidence type="ECO:0000256" key="1">
    <source>
        <dbReference type="ARBA" id="ARBA00004123"/>
    </source>
</evidence>
<feature type="compositionally biased region" description="Polar residues" evidence="6">
    <location>
        <begin position="545"/>
        <end position="563"/>
    </location>
</feature>
<evidence type="ECO:0000313" key="8">
    <source>
        <dbReference type="Proteomes" id="UP001140091"/>
    </source>
</evidence>
<dbReference type="GO" id="GO:0005654">
    <property type="term" value="C:nucleoplasm"/>
    <property type="evidence" value="ECO:0007669"/>
    <property type="project" value="UniProtKB-ARBA"/>
</dbReference>
<evidence type="ECO:0000256" key="5">
    <source>
        <dbReference type="ARBA" id="ARBA00023242"/>
    </source>
</evidence>
<feature type="non-terminal residue" evidence="7">
    <location>
        <position position="833"/>
    </location>
</feature>
<feature type="compositionally biased region" description="Polar residues" evidence="6">
    <location>
        <begin position="109"/>
        <end position="132"/>
    </location>
</feature>
<evidence type="ECO:0000256" key="4">
    <source>
        <dbReference type="ARBA" id="ARBA00023163"/>
    </source>
</evidence>
<keyword evidence="2" id="KW-0678">Repressor</keyword>
<dbReference type="EMBL" id="JANBPK010001473">
    <property type="protein sequence ID" value="KAJ2922893.1"/>
    <property type="molecule type" value="Genomic_DNA"/>
</dbReference>
<comment type="caution">
    <text evidence="7">The sequence shown here is derived from an EMBL/GenBank/DDBJ whole genome shotgun (WGS) entry which is preliminary data.</text>
</comment>
<feature type="compositionally biased region" description="Acidic residues" evidence="6">
    <location>
        <begin position="296"/>
        <end position="312"/>
    </location>
</feature>
<evidence type="ECO:0008006" key="9">
    <source>
        <dbReference type="Google" id="ProtNLM"/>
    </source>
</evidence>
<comment type="subcellular location">
    <subcellularLocation>
        <location evidence="1">Nucleus</location>
    </subcellularLocation>
</comment>
<protein>
    <recommendedName>
        <fullName evidence="9">Sds3-like-domain-containing protein</fullName>
    </recommendedName>
</protein>
<feature type="region of interest" description="Disordered" evidence="6">
    <location>
        <begin position="1"/>
        <end position="332"/>
    </location>
</feature>
<evidence type="ECO:0000256" key="2">
    <source>
        <dbReference type="ARBA" id="ARBA00022491"/>
    </source>
</evidence>
<dbReference type="Proteomes" id="UP001140091">
    <property type="component" value="Unassembled WGS sequence"/>
</dbReference>
<dbReference type="PANTHER" id="PTHR21964">
    <property type="entry name" value="BREAST CANCER METASTASIS-SUPPRESSOR 1"/>
    <property type="match status" value="1"/>
</dbReference>
<feature type="compositionally biased region" description="Acidic residues" evidence="6">
    <location>
        <begin position="82"/>
        <end position="94"/>
    </location>
</feature>
<feature type="compositionally biased region" description="Pro residues" evidence="6">
    <location>
        <begin position="614"/>
        <end position="626"/>
    </location>
</feature>
<feature type="compositionally biased region" description="Basic and acidic residues" evidence="6">
    <location>
        <begin position="635"/>
        <end position="646"/>
    </location>
</feature>
<feature type="compositionally biased region" description="Acidic residues" evidence="6">
    <location>
        <begin position="44"/>
        <end position="55"/>
    </location>
</feature>
<feature type="region of interest" description="Disordered" evidence="6">
    <location>
        <begin position="437"/>
        <end position="477"/>
    </location>
</feature>
<feature type="compositionally biased region" description="Pro residues" evidence="6">
    <location>
        <begin position="458"/>
        <end position="476"/>
    </location>
</feature>
<feature type="compositionally biased region" description="Acidic residues" evidence="6">
    <location>
        <begin position="1"/>
        <end position="13"/>
    </location>
</feature>
<accession>A0A9W8J269</accession>
<gene>
    <name evidence="7" type="ORF">H1R20_g14153</name>
</gene>
<keyword evidence="5" id="KW-0539">Nucleus</keyword>
<feature type="compositionally biased region" description="Basic residues" evidence="6">
    <location>
        <begin position="806"/>
        <end position="820"/>
    </location>
</feature>
<dbReference type="Pfam" id="PF08598">
    <property type="entry name" value="Sds3"/>
    <property type="match status" value="1"/>
</dbReference>
<sequence>MEEEEGDDDEEDDATTKNPRGLNSKRNQSGRGRVRAPRYREQDTAEEEDEDEEGADPSYRQGPSTTRKPRTNGHSRTIASASEDDATSDEDVEEQGTKAPVKSSKQRPSDTNEPSDNNKSVPADGPTTSSVNETEEDDYEEEDDEPSGAAQTKPVSSIASPVRSTLLPKPLSPRTRVPADKDASSKGPPDSAADNRADGASSAASSREGTPAPSEDEEVEQRTSLADVSRQRRASLLESAGIVVSNADSSAKRSTSPAKGGLKDQDGDVEMAPDAEGEGELPEDNDNDGDRSVGDIDQDGDVDVEGEENDNDNENRDGENDDDLEQDNEMDSDLQPAHRAEALDALAVIEFKWAQLREQIYIQKMDALAWEEDLIKQGNHPEMIHLLGELTSRRDKRVELASRKRMHEMASVGKRQRAEESAIWSWWAVTRDELQTEMTSETNRKRRRLERERRAVERPPPNRRVPPPPTSIPPAPSLRKIVKSLPFSNSSKHGVDFAHQTPDFIYPELQTLSSADVAQDLEFLLQNRRHSNYDSRDHRGPVNPNPTTVPSGLSGPPQGQVSTYDPGHHGDAYSRPPPPQPMHHPSNGPHPGNYPYIAGPQGVGRIHHHQAGPGGPPNTGPGPNHPSHPSQAPHSHVERERIEHDLGGPIGHGPGHQIHPNHPFFGPGRNGAMYPPTSSHVQDQPPKGVRRSPSPGVLMNGDGPVNKHGRDGPPNPPPGTWLGQGMGMATYMPPNWKNDVDRPERRMPGRHTEADEEWLKRDLDRKAERAHREEIEKREYEKSKERERQQRMEIDHEHERQQQHMMMHKQPRQLSHSHIHASRETTRATILQM</sequence>
<keyword evidence="4" id="KW-0804">Transcription</keyword>
<feature type="compositionally biased region" description="Basic and acidic residues" evidence="6">
    <location>
        <begin position="738"/>
        <end position="802"/>
    </location>
</feature>
<feature type="compositionally biased region" description="Low complexity" evidence="6">
    <location>
        <begin position="190"/>
        <end position="206"/>
    </location>
</feature>
<keyword evidence="3" id="KW-0805">Transcription regulation</keyword>
<keyword evidence="8" id="KW-1185">Reference proteome</keyword>
<feature type="compositionally biased region" description="Acidic residues" evidence="6">
    <location>
        <begin position="267"/>
        <end position="287"/>
    </location>
</feature>
<name>A0A9W8J269_9AGAR</name>
<feature type="compositionally biased region" description="Basic and acidic residues" evidence="6">
    <location>
        <begin position="531"/>
        <end position="540"/>
    </location>
</feature>
<dbReference type="InterPro" id="IPR013907">
    <property type="entry name" value="Sds3"/>
</dbReference>
<dbReference type="SMART" id="SM01401">
    <property type="entry name" value="Sds3"/>
    <property type="match status" value="1"/>
</dbReference>
<organism evidence="7 8">
    <name type="scientific">Candolleomyces eurysporus</name>
    <dbReference type="NCBI Taxonomy" id="2828524"/>
    <lineage>
        <taxon>Eukaryota</taxon>
        <taxon>Fungi</taxon>
        <taxon>Dikarya</taxon>
        <taxon>Basidiomycota</taxon>
        <taxon>Agaricomycotina</taxon>
        <taxon>Agaricomycetes</taxon>
        <taxon>Agaricomycetidae</taxon>
        <taxon>Agaricales</taxon>
        <taxon>Agaricineae</taxon>
        <taxon>Psathyrellaceae</taxon>
        <taxon>Candolleomyces</taxon>
    </lineage>
</organism>
<feature type="compositionally biased region" description="Polar residues" evidence="6">
    <location>
        <begin position="246"/>
        <end position="257"/>
    </location>
</feature>